<keyword evidence="6" id="KW-1185">Reference proteome</keyword>
<reference evidence="5 6" key="1">
    <citation type="submission" date="2018-10" db="EMBL/GenBank/DDBJ databases">
        <title>Sequencing the genomes of 1000 actinobacteria strains.</title>
        <authorList>
            <person name="Klenk H.-P."/>
        </authorList>
    </citation>
    <scope>NUCLEOTIDE SEQUENCE [LARGE SCALE GENOMIC DNA]</scope>
    <source>
        <strain evidence="5 6">DSM 45175</strain>
    </source>
</reference>
<comment type="caution">
    <text evidence="5">The sequence shown here is derived from an EMBL/GenBank/DDBJ whole genome shotgun (WGS) entry which is preliminary data.</text>
</comment>
<dbReference type="PANTHER" id="PTHR33204">
    <property type="entry name" value="TRANSCRIPTIONAL REGULATOR, MARR FAMILY"/>
    <property type="match status" value="1"/>
</dbReference>
<keyword evidence="2" id="KW-0238">DNA-binding</keyword>
<dbReference type="Pfam" id="PF01638">
    <property type="entry name" value="HxlR"/>
    <property type="match status" value="1"/>
</dbReference>
<dbReference type="OrthoDB" id="3293788at2"/>
<dbReference type="Proteomes" id="UP000277671">
    <property type="component" value="Unassembled WGS sequence"/>
</dbReference>
<dbReference type="PROSITE" id="PS51118">
    <property type="entry name" value="HTH_HXLR"/>
    <property type="match status" value="1"/>
</dbReference>
<protein>
    <submittedName>
        <fullName evidence="5">HxlR family transcriptional regulator</fullName>
    </submittedName>
</protein>
<evidence type="ECO:0000256" key="1">
    <source>
        <dbReference type="ARBA" id="ARBA00023015"/>
    </source>
</evidence>
<keyword evidence="1" id="KW-0805">Transcription regulation</keyword>
<dbReference type="InterPro" id="IPR036390">
    <property type="entry name" value="WH_DNA-bd_sf"/>
</dbReference>
<keyword evidence="3" id="KW-0804">Transcription</keyword>
<organism evidence="5 6">
    <name type="scientific">Micromonospora pisi</name>
    <dbReference type="NCBI Taxonomy" id="589240"/>
    <lineage>
        <taxon>Bacteria</taxon>
        <taxon>Bacillati</taxon>
        <taxon>Actinomycetota</taxon>
        <taxon>Actinomycetes</taxon>
        <taxon>Micromonosporales</taxon>
        <taxon>Micromonosporaceae</taxon>
        <taxon>Micromonospora</taxon>
    </lineage>
</organism>
<dbReference type="InterPro" id="IPR036388">
    <property type="entry name" value="WH-like_DNA-bd_sf"/>
</dbReference>
<dbReference type="InterPro" id="IPR002577">
    <property type="entry name" value="HTH_HxlR"/>
</dbReference>
<gene>
    <name evidence="5" type="ORF">BDK92_6240</name>
</gene>
<dbReference type="EMBL" id="RBKT01000001">
    <property type="protein sequence ID" value="RKR91819.1"/>
    <property type="molecule type" value="Genomic_DNA"/>
</dbReference>
<dbReference type="GO" id="GO:0003677">
    <property type="term" value="F:DNA binding"/>
    <property type="evidence" value="ECO:0007669"/>
    <property type="project" value="UniProtKB-KW"/>
</dbReference>
<accession>A0A495JUL4</accession>
<sequence>MTTSLVDKIAPEAQTTKAEVTCDADLMRSVLARVGDKWSVVVICELGKGPRRFNELRRLAYPITQRMLSTTLRALERDGVVTRTVHPTVPPQVEYALAPAGRALLTIVQDLAGWTEQNLEDIRASRAAYDHSHQDPAGTDL</sequence>
<dbReference type="RefSeq" id="WP_121159917.1">
    <property type="nucleotide sequence ID" value="NZ_RBKT01000001.1"/>
</dbReference>
<feature type="domain" description="HTH hxlR-type" evidence="4">
    <location>
        <begin position="22"/>
        <end position="123"/>
    </location>
</feature>
<name>A0A495JUL4_9ACTN</name>
<dbReference type="Gene3D" id="1.10.10.10">
    <property type="entry name" value="Winged helix-like DNA-binding domain superfamily/Winged helix DNA-binding domain"/>
    <property type="match status" value="1"/>
</dbReference>
<dbReference type="AlphaFoldDB" id="A0A495JUL4"/>
<dbReference type="PANTHER" id="PTHR33204:SF39">
    <property type="entry name" value="TRANSCRIPTIONAL REGULATORY PROTEIN"/>
    <property type="match status" value="1"/>
</dbReference>
<proteinExistence type="predicted"/>
<evidence type="ECO:0000256" key="2">
    <source>
        <dbReference type="ARBA" id="ARBA00023125"/>
    </source>
</evidence>
<evidence type="ECO:0000256" key="3">
    <source>
        <dbReference type="ARBA" id="ARBA00023163"/>
    </source>
</evidence>
<evidence type="ECO:0000259" key="4">
    <source>
        <dbReference type="PROSITE" id="PS51118"/>
    </source>
</evidence>
<dbReference type="SUPFAM" id="SSF46785">
    <property type="entry name" value="Winged helix' DNA-binding domain"/>
    <property type="match status" value="1"/>
</dbReference>
<evidence type="ECO:0000313" key="5">
    <source>
        <dbReference type="EMBL" id="RKR91819.1"/>
    </source>
</evidence>
<evidence type="ECO:0000313" key="6">
    <source>
        <dbReference type="Proteomes" id="UP000277671"/>
    </source>
</evidence>